<gene>
    <name evidence="1" type="ORF">HaLaN_32902</name>
</gene>
<evidence type="ECO:0000313" key="1">
    <source>
        <dbReference type="EMBL" id="GFH33518.1"/>
    </source>
</evidence>
<dbReference type="EMBL" id="BLLF01008785">
    <property type="protein sequence ID" value="GFH33518.1"/>
    <property type="molecule type" value="Genomic_DNA"/>
</dbReference>
<name>A0A6A0ALR3_HAELA</name>
<feature type="non-terminal residue" evidence="1">
    <location>
        <position position="1"/>
    </location>
</feature>
<sequence length="130" mass="13618">MGKITKLWKSFRTKLAGAGEGDAIDEAVKHVAPSSHACDDREAAALKCPSSAFESTPLSAPLSDLQLDTGLLLCSNQTESSNPVPGSIGSHQTIQTIDADKLAVTLDACVLQARTAAQQQHSQSTFVLAQ</sequence>
<proteinExistence type="predicted"/>
<evidence type="ECO:0000313" key="2">
    <source>
        <dbReference type="Proteomes" id="UP000485058"/>
    </source>
</evidence>
<protein>
    <submittedName>
        <fullName evidence="1">Uncharacterized protein</fullName>
    </submittedName>
</protein>
<comment type="caution">
    <text evidence="1">The sequence shown here is derived from an EMBL/GenBank/DDBJ whole genome shotgun (WGS) entry which is preliminary data.</text>
</comment>
<dbReference type="AlphaFoldDB" id="A0A6A0ALR3"/>
<accession>A0A6A0ALR3</accession>
<reference evidence="1 2" key="1">
    <citation type="submission" date="2020-02" db="EMBL/GenBank/DDBJ databases">
        <title>Draft genome sequence of Haematococcus lacustris strain NIES-144.</title>
        <authorList>
            <person name="Morimoto D."/>
            <person name="Nakagawa S."/>
            <person name="Yoshida T."/>
            <person name="Sawayama S."/>
        </authorList>
    </citation>
    <scope>NUCLEOTIDE SEQUENCE [LARGE SCALE GENOMIC DNA]</scope>
    <source>
        <strain evidence="1 2">NIES-144</strain>
    </source>
</reference>
<feature type="non-terminal residue" evidence="1">
    <location>
        <position position="130"/>
    </location>
</feature>
<dbReference type="Proteomes" id="UP000485058">
    <property type="component" value="Unassembled WGS sequence"/>
</dbReference>
<keyword evidence="2" id="KW-1185">Reference proteome</keyword>
<organism evidence="1 2">
    <name type="scientific">Haematococcus lacustris</name>
    <name type="common">Green alga</name>
    <name type="synonym">Haematococcus pluvialis</name>
    <dbReference type="NCBI Taxonomy" id="44745"/>
    <lineage>
        <taxon>Eukaryota</taxon>
        <taxon>Viridiplantae</taxon>
        <taxon>Chlorophyta</taxon>
        <taxon>core chlorophytes</taxon>
        <taxon>Chlorophyceae</taxon>
        <taxon>CS clade</taxon>
        <taxon>Chlamydomonadales</taxon>
        <taxon>Haematococcaceae</taxon>
        <taxon>Haematococcus</taxon>
    </lineage>
</organism>